<dbReference type="Gene3D" id="1.20.870.10">
    <property type="entry name" value="Son of sevenless (SoS) protein Chain: S domain 1"/>
    <property type="match status" value="1"/>
</dbReference>
<feature type="compositionally biased region" description="Basic and acidic residues" evidence="3">
    <location>
        <begin position="912"/>
        <end position="925"/>
    </location>
</feature>
<evidence type="ECO:0000313" key="6">
    <source>
        <dbReference type="EMBL" id="OLY80844.1"/>
    </source>
</evidence>
<feature type="region of interest" description="Disordered" evidence="3">
    <location>
        <begin position="822"/>
        <end position="887"/>
    </location>
</feature>
<dbReference type="SMART" id="SM00147">
    <property type="entry name" value="RasGEF"/>
    <property type="match status" value="1"/>
</dbReference>
<proteinExistence type="predicted"/>
<keyword evidence="1 2" id="KW-0344">Guanine-nucleotide releasing factor</keyword>
<feature type="region of interest" description="Disordered" evidence="3">
    <location>
        <begin position="904"/>
        <end position="949"/>
    </location>
</feature>
<feature type="region of interest" description="Disordered" evidence="3">
    <location>
        <begin position="394"/>
        <end position="430"/>
    </location>
</feature>
<dbReference type="PANTHER" id="PTHR23113">
    <property type="entry name" value="GUANINE NUCLEOTIDE EXCHANGE FACTOR"/>
    <property type="match status" value="1"/>
</dbReference>
<dbReference type="CDD" id="cd00155">
    <property type="entry name" value="RasGEF"/>
    <property type="match status" value="1"/>
</dbReference>
<evidence type="ECO:0000256" key="2">
    <source>
        <dbReference type="PROSITE-ProRule" id="PRU00168"/>
    </source>
</evidence>
<organism evidence="6 7">
    <name type="scientific">Smittium mucronatum</name>
    <dbReference type="NCBI Taxonomy" id="133383"/>
    <lineage>
        <taxon>Eukaryota</taxon>
        <taxon>Fungi</taxon>
        <taxon>Fungi incertae sedis</taxon>
        <taxon>Zoopagomycota</taxon>
        <taxon>Kickxellomycotina</taxon>
        <taxon>Harpellomycetes</taxon>
        <taxon>Harpellales</taxon>
        <taxon>Legeriomycetaceae</taxon>
        <taxon>Smittium</taxon>
    </lineage>
</organism>
<dbReference type="InterPro" id="IPR000651">
    <property type="entry name" value="Ras-like_Gua-exchang_fac_N"/>
</dbReference>
<dbReference type="PANTHER" id="PTHR23113:SF368">
    <property type="entry name" value="CELL DIVISION CONTROL PROTEIN 25"/>
    <property type="match status" value="1"/>
</dbReference>
<evidence type="ECO:0000313" key="7">
    <source>
        <dbReference type="Proteomes" id="UP000187455"/>
    </source>
</evidence>
<dbReference type="InterPro" id="IPR023578">
    <property type="entry name" value="Ras_GEF_dom_sf"/>
</dbReference>
<dbReference type="SUPFAM" id="SSF48366">
    <property type="entry name" value="Ras GEF"/>
    <property type="match status" value="1"/>
</dbReference>
<dbReference type="InterPro" id="IPR001895">
    <property type="entry name" value="RASGEF_cat_dom"/>
</dbReference>
<evidence type="ECO:0000259" key="4">
    <source>
        <dbReference type="PROSITE" id="PS50009"/>
    </source>
</evidence>
<evidence type="ECO:0000256" key="3">
    <source>
        <dbReference type="SAM" id="MobiDB-lite"/>
    </source>
</evidence>
<gene>
    <name evidence="6" type="ORF">AYI68_g5055</name>
</gene>
<dbReference type="InterPro" id="IPR036964">
    <property type="entry name" value="RASGEF_cat_dom_sf"/>
</dbReference>
<dbReference type="Pfam" id="PF00617">
    <property type="entry name" value="RasGEF"/>
    <property type="match status" value="1"/>
</dbReference>
<dbReference type="EMBL" id="LSSL01003073">
    <property type="protein sequence ID" value="OLY80844.1"/>
    <property type="molecule type" value="Genomic_DNA"/>
</dbReference>
<dbReference type="GO" id="GO:0005886">
    <property type="term" value="C:plasma membrane"/>
    <property type="evidence" value="ECO:0007669"/>
    <property type="project" value="TreeGrafter"/>
</dbReference>
<protein>
    <submittedName>
        <fullName evidence="6">Son of sevenless-like protein</fullName>
    </submittedName>
</protein>
<feature type="region of interest" description="Disordered" evidence="3">
    <location>
        <begin position="970"/>
        <end position="995"/>
    </location>
</feature>
<dbReference type="PROSITE" id="PS00720">
    <property type="entry name" value="RASGEF"/>
    <property type="match status" value="1"/>
</dbReference>
<evidence type="ECO:0000256" key="1">
    <source>
        <dbReference type="ARBA" id="ARBA00022658"/>
    </source>
</evidence>
<keyword evidence="7" id="KW-1185">Reference proteome</keyword>
<dbReference type="GO" id="GO:0005085">
    <property type="term" value="F:guanyl-nucleotide exchange factor activity"/>
    <property type="evidence" value="ECO:0007669"/>
    <property type="project" value="UniProtKB-KW"/>
</dbReference>
<dbReference type="GO" id="GO:0007265">
    <property type="term" value="P:Ras protein signal transduction"/>
    <property type="evidence" value="ECO:0007669"/>
    <property type="project" value="TreeGrafter"/>
</dbReference>
<feature type="compositionally biased region" description="Polar residues" evidence="3">
    <location>
        <begin position="984"/>
        <end position="995"/>
    </location>
</feature>
<feature type="domain" description="N-terminal Ras-GEF" evidence="5">
    <location>
        <begin position="1020"/>
        <end position="1152"/>
    </location>
</feature>
<dbReference type="Pfam" id="PF25006">
    <property type="entry name" value="DUF7783"/>
    <property type="match status" value="1"/>
</dbReference>
<dbReference type="Proteomes" id="UP000187455">
    <property type="component" value="Unassembled WGS sequence"/>
</dbReference>
<dbReference type="OrthoDB" id="546434at2759"/>
<comment type="caution">
    <text evidence="6">The sequence shown here is derived from an EMBL/GenBank/DDBJ whole genome shotgun (WGS) entry which is preliminary data.</text>
</comment>
<dbReference type="PROSITE" id="PS50212">
    <property type="entry name" value="RASGEF_NTER"/>
    <property type="match status" value="1"/>
</dbReference>
<dbReference type="SMART" id="SM00229">
    <property type="entry name" value="RasGEFN"/>
    <property type="match status" value="1"/>
</dbReference>
<dbReference type="InterPro" id="IPR019804">
    <property type="entry name" value="Ras_G-nucl-exch_fac_CS"/>
</dbReference>
<dbReference type="InterPro" id="IPR056685">
    <property type="entry name" value="DUF7783"/>
</dbReference>
<dbReference type="CDD" id="cd06224">
    <property type="entry name" value="REM"/>
    <property type="match status" value="1"/>
</dbReference>
<dbReference type="PROSITE" id="PS50009">
    <property type="entry name" value="RASGEF_CAT"/>
    <property type="match status" value="1"/>
</dbReference>
<feature type="compositionally biased region" description="Polar residues" evidence="3">
    <location>
        <begin position="822"/>
        <end position="852"/>
    </location>
</feature>
<name>A0A1R0GVC4_9FUNG</name>
<dbReference type="Pfam" id="PF00618">
    <property type="entry name" value="RasGEF_N"/>
    <property type="match status" value="1"/>
</dbReference>
<reference evidence="6 7" key="1">
    <citation type="journal article" date="2016" name="Mol. Biol. Evol.">
        <title>Genome-Wide Survey of Gut Fungi (Harpellales) Reveals the First Horizontally Transferred Ubiquitin Gene from a Mosquito Host.</title>
        <authorList>
            <person name="Wang Y."/>
            <person name="White M.M."/>
            <person name="Kvist S."/>
            <person name="Moncalvo J.M."/>
        </authorList>
    </citation>
    <scope>NUCLEOTIDE SEQUENCE [LARGE SCALE GENOMIC DNA]</scope>
    <source>
        <strain evidence="6 7">ALG-7-W6</strain>
    </source>
</reference>
<evidence type="ECO:0000259" key="5">
    <source>
        <dbReference type="PROSITE" id="PS50212"/>
    </source>
</evidence>
<feature type="domain" description="Ras-GEF" evidence="4">
    <location>
        <begin position="1252"/>
        <end position="1504"/>
    </location>
</feature>
<sequence length="1506" mass="170789">MDYNDRRSRKSSEIESEIGSLSSIDSPIQFIKDNRYDFSASYLLDTLGVASNLSYANINRSIRSVLNSDSIRSNYRNIALGSEIFNSAQDFGTYGKIQSELPIYWEERKTLTKDSYFCNIISDQTTFDISAENPTFTLTDSISKLAIDAKNNIQNKTDNPGKEFLNATIIASKVREANPNRFRANVFPSTKKGNVQSRRTINDVIESFLKYPEQNHQITYDLLFASIAQPVGMLDSSILAGSKVNYIIYSELIISSINQIFSLISDPKEGTGSSIRVQKRQIVSYGCDLLLSSAIAAGTWPPPDSDKRVKSNAIVLLSKVTKFISEARKLGLQITQLNLDNVNRIKVLNKISPSSDDVYGQDRQFFNGKNSTISSRFISKKLNGIDPNYNLNSGETSKDIKSQEIQPTPKTSLNFKGESSSLKFPNNDSEKISLNRNSSDSILKIPQKRSYEDVFLKLREYLYRDNGKKNIPILILKSLNDIEKESIKLANILQYFCDSIVYASNIQRNKPSNNLNPQALKESNPDSSIMDSSIMMHQFDFQLSDICLKCQDFSSSVGTFVSEINKIERLVSLCGIDENLISLSDVLNEEGSASNIYKKTLSTLFFPKDNTHPFNKKSPVTKLKRERDQLISNCVKVVACVQDLSFMSPLFTYYHESINKNPKARTIPIQPKYTHSTIDINSYNSVVYTNLGVLPDRPDTFSADSNATKKADSIANNDVEKDYTHDELYGIRDTDLSFKNLVHIIRKPSSDEPVDIEVLIDAQMALNNNFQKDLVSLGNLMSDIDKLCLNLWMSSKTALDSCSRRILDSLYMYLTHDRLLPSASSNKPKKSVNSGNYNSDVNQEKNFQNTKSIPIIPKPQVSEDSLPSQENKEVKSKSSSFSSNEKKKKRNIFTTSFDKSFLGLGRSQSMSDSKKQMKAENDKNLSPKKQKKFSLFPRSNTSNNMYNSADKNFSRSSLISKVMSSFSAQSQESFNEGSKKSETKSNPINNNQSSYAISSQNDQPYYLQYDYPEGELILDSKGTVKAGTLLAMTERLTAHDVLDTQFVNAFMLTYHAFTTTPRLFGFLFKRYAIEEPEGMDLKEEEEWRRKKLNPIRIRVFNILKRWLREHFYYNIEGDLDALEMLRLFASTIMEKTSPGLAKQLLKMIENYSNLLKKSDNYIKKIQTDGSKVNRNSNISSGPIRKNSLTAEEDSEIVYHEGNKLAKKIGYMSQNYGYMSVLNRAEDFKSNPPPNPIIFLGELSNVNSFLQINTLELARQICIIDFSLLSKVRPAEFLQKAWNTSPSSPGAVNGLTIDIAFNLRSISAFSTRLSNFIVSVILKQNQLSNRVRFIEYFIDLGQNLYSLKNFNGLMNVIGGLQSTPVLRLEQTWSQVSSNSAIIFEKLKDVMKNVRNYSNYREILKMATPPSIPYVGLMLTDLTFIEDGNPEYYNNEEGVINFSKYKQVSDIIMQIQLFQCTPYSLIQVNEIMEFFFKCLKFEVPYAPSEDNLYNIFYKASESIEPSNV</sequence>
<dbReference type="STRING" id="133383.A0A1R0GVC4"/>
<feature type="compositionally biased region" description="Polar residues" evidence="3">
    <location>
        <begin position="403"/>
        <end position="427"/>
    </location>
</feature>
<accession>A0A1R0GVC4</accession>
<dbReference type="InterPro" id="IPR008937">
    <property type="entry name" value="Ras-like_GEF"/>
</dbReference>
<dbReference type="Gene3D" id="1.10.840.10">
    <property type="entry name" value="Ras guanine-nucleotide exchange factors catalytic domain"/>
    <property type="match status" value="1"/>
</dbReference>
<feature type="compositionally biased region" description="Polar residues" evidence="3">
    <location>
        <begin position="937"/>
        <end position="949"/>
    </location>
</feature>